<proteinExistence type="predicted"/>
<gene>
    <name evidence="2" type="ORF">FD50_GL002190</name>
</gene>
<accession>A0A0R1V3Y1</accession>
<evidence type="ECO:0000256" key="1">
    <source>
        <dbReference type="SAM" id="Phobius"/>
    </source>
</evidence>
<evidence type="ECO:0000313" key="2">
    <source>
        <dbReference type="EMBL" id="KRM00215.1"/>
    </source>
</evidence>
<keyword evidence="3" id="KW-1185">Reference proteome</keyword>
<dbReference type="EMBL" id="AZFQ01000012">
    <property type="protein sequence ID" value="KRM00215.1"/>
    <property type="molecule type" value="Genomic_DNA"/>
</dbReference>
<dbReference type="AlphaFoldDB" id="A0A0R1V3Y1"/>
<reference evidence="2 3" key="1">
    <citation type="journal article" date="2015" name="Genome Announc.">
        <title>Expanding the biotechnology potential of lactobacilli through comparative genomics of 213 strains and associated genera.</title>
        <authorList>
            <person name="Sun Z."/>
            <person name="Harris H.M."/>
            <person name="McCann A."/>
            <person name="Guo C."/>
            <person name="Argimon S."/>
            <person name="Zhang W."/>
            <person name="Yang X."/>
            <person name="Jeffery I.B."/>
            <person name="Cooney J.C."/>
            <person name="Kagawa T.F."/>
            <person name="Liu W."/>
            <person name="Song Y."/>
            <person name="Salvetti E."/>
            <person name="Wrobel A."/>
            <person name="Rasinkangas P."/>
            <person name="Parkhill J."/>
            <person name="Rea M.C."/>
            <person name="O'Sullivan O."/>
            <person name="Ritari J."/>
            <person name="Douillard F.P."/>
            <person name="Paul Ross R."/>
            <person name="Yang R."/>
            <person name="Briner A.E."/>
            <person name="Felis G.E."/>
            <person name="de Vos W.M."/>
            <person name="Barrangou R."/>
            <person name="Klaenhammer T.R."/>
            <person name="Caufield P.W."/>
            <person name="Cui Y."/>
            <person name="Zhang H."/>
            <person name="O'Toole P.W."/>
        </authorList>
    </citation>
    <scope>NUCLEOTIDE SEQUENCE [LARGE SCALE GENOMIC DNA]</scope>
    <source>
        <strain evidence="2 3">DSM 16230</strain>
    </source>
</reference>
<organism evidence="2 3">
    <name type="scientific">Liquorilactobacillus satsumensis DSM 16230 = JCM 12392</name>
    <dbReference type="NCBI Taxonomy" id="1423801"/>
    <lineage>
        <taxon>Bacteria</taxon>
        <taxon>Bacillati</taxon>
        <taxon>Bacillota</taxon>
        <taxon>Bacilli</taxon>
        <taxon>Lactobacillales</taxon>
        <taxon>Lactobacillaceae</taxon>
        <taxon>Liquorilactobacillus</taxon>
    </lineage>
</organism>
<sequence length="75" mass="8190">MLNATKIAKPPIVGIGILLTRLALGLSTAPILTANLRTNGVKRKDKTIVTNKDATILYIRRPLSFSNHPKKSLKL</sequence>
<comment type="caution">
    <text evidence="2">The sequence shown here is derived from an EMBL/GenBank/DDBJ whole genome shotgun (WGS) entry which is preliminary data.</text>
</comment>
<protein>
    <submittedName>
        <fullName evidence="2">Uncharacterized protein</fullName>
    </submittedName>
</protein>
<feature type="transmembrane region" description="Helical" evidence="1">
    <location>
        <begin position="12"/>
        <end position="36"/>
    </location>
</feature>
<evidence type="ECO:0000313" key="3">
    <source>
        <dbReference type="Proteomes" id="UP000051166"/>
    </source>
</evidence>
<keyword evidence="1" id="KW-1133">Transmembrane helix</keyword>
<dbReference type="Proteomes" id="UP000051166">
    <property type="component" value="Unassembled WGS sequence"/>
</dbReference>
<name>A0A0R1V3Y1_9LACO</name>
<keyword evidence="1" id="KW-0812">Transmembrane</keyword>
<keyword evidence="1" id="KW-0472">Membrane</keyword>